<dbReference type="EMBL" id="JANJQO010000121">
    <property type="protein sequence ID" value="KAJ2981605.1"/>
    <property type="molecule type" value="Genomic_DNA"/>
</dbReference>
<comment type="caution">
    <text evidence="1">The sequence shown here is derived from an EMBL/GenBank/DDBJ whole genome shotgun (WGS) entry which is preliminary data.</text>
</comment>
<evidence type="ECO:0000313" key="2">
    <source>
        <dbReference type="Proteomes" id="UP001143910"/>
    </source>
</evidence>
<accession>A0ACC1NQL0</accession>
<organism evidence="1 2">
    <name type="scientific">Zarea fungicola</name>
    <dbReference type="NCBI Taxonomy" id="93591"/>
    <lineage>
        <taxon>Eukaryota</taxon>
        <taxon>Fungi</taxon>
        <taxon>Dikarya</taxon>
        <taxon>Ascomycota</taxon>
        <taxon>Pezizomycotina</taxon>
        <taxon>Sordariomycetes</taxon>
        <taxon>Hypocreomycetidae</taxon>
        <taxon>Hypocreales</taxon>
        <taxon>Cordycipitaceae</taxon>
        <taxon>Zarea</taxon>
    </lineage>
</organism>
<sequence length="393" mass="44354">MSKAMGWSFNFLLRRAWQYIIAGTVITLLITWYIFQNDLGPKSLVFTDRKTTTSSHQEPSIPKEPSISKGASIPNLANFVYILEDPTSEIVFHFADFLSIYSALYHWHPDAIYLHTNAADEMINRARRGGSGKWSRMIFTLPEIKIIPVVVPTHAGNGHPITLMEHKSDFIRVEAIRRYGGVYIDFDVYALRDMQVLRQSGFQAVAGRQHEGELNSGTFLSTSGSKMIEAWSEEMNIVYDGAWTTHSNHVLTQVSERLVPEAGEILIMERQAFAPGSWNADDCIRLFEVHEEASLNLTESLGEISLPSHQSTSDQSTVTSLHNSPTHFPWATDWSRTYLLHAFKPGRSGAQPNGFEEITPRYVLQQGSNFARAVYPVAEALYRRGYFSSEDIS</sequence>
<gene>
    <name evidence="1" type="ORF">NQ176_g1921</name>
</gene>
<evidence type="ECO:0000313" key="1">
    <source>
        <dbReference type="EMBL" id="KAJ2981605.1"/>
    </source>
</evidence>
<protein>
    <submittedName>
        <fullName evidence="1">Uncharacterized protein</fullName>
    </submittedName>
</protein>
<name>A0ACC1NQL0_9HYPO</name>
<reference evidence="1" key="1">
    <citation type="submission" date="2022-08" db="EMBL/GenBank/DDBJ databases">
        <title>Genome Sequence of Lecanicillium fungicola.</title>
        <authorList>
            <person name="Buettner E."/>
        </authorList>
    </citation>
    <scope>NUCLEOTIDE SEQUENCE</scope>
    <source>
        <strain evidence="1">Babe33</strain>
    </source>
</reference>
<dbReference type="Proteomes" id="UP001143910">
    <property type="component" value="Unassembled WGS sequence"/>
</dbReference>
<proteinExistence type="predicted"/>
<keyword evidence="2" id="KW-1185">Reference proteome</keyword>